<keyword evidence="2" id="KW-1185">Reference proteome</keyword>
<dbReference type="Proteomes" id="UP001172386">
    <property type="component" value="Unassembled WGS sequence"/>
</dbReference>
<evidence type="ECO:0000313" key="1">
    <source>
        <dbReference type="EMBL" id="KAJ9664008.1"/>
    </source>
</evidence>
<sequence length="319" mass="35074">MSTLLEQLRQASLVDCDTLDISVARSLGPFQDCTSNQAIAYLELIKPGHEDVIRQSAKLAKELHRSYPELAIPELAVEIAMVQLGLEILPHIRGCMHIQTNPFYAYDSDATITAAQRIVALFQQLGSNVGKDRICIKIPSTWEGLQACGVLSEKGFNTLATTLFTIEQAVVAAKMGCTYIAPYVNELAVHFEPGFVDQFPGGDLCVQAQRLFRKHGYTTKVLPASLVSIESCMSLSGVDHITIAPGILQQLNKTVESKCASAFEGEVPEIDTPGIMDEKQFRILLTRRDSGRGEIKQVKAINVFADFQTKLEDLVQGYL</sequence>
<proteinExistence type="predicted"/>
<comment type="caution">
    <text evidence="1">The sequence shown here is derived from an EMBL/GenBank/DDBJ whole genome shotgun (WGS) entry which is preliminary data.</text>
</comment>
<gene>
    <name evidence="1" type="ORF">H2198_000511</name>
</gene>
<accession>A0ACC3AKH9</accession>
<evidence type="ECO:0000313" key="2">
    <source>
        <dbReference type="Proteomes" id="UP001172386"/>
    </source>
</evidence>
<name>A0ACC3AKH9_9EURO</name>
<organism evidence="1 2">
    <name type="scientific">Neophaeococcomyces mojaviensis</name>
    <dbReference type="NCBI Taxonomy" id="3383035"/>
    <lineage>
        <taxon>Eukaryota</taxon>
        <taxon>Fungi</taxon>
        <taxon>Dikarya</taxon>
        <taxon>Ascomycota</taxon>
        <taxon>Pezizomycotina</taxon>
        <taxon>Eurotiomycetes</taxon>
        <taxon>Chaetothyriomycetidae</taxon>
        <taxon>Chaetothyriales</taxon>
        <taxon>Chaetothyriales incertae sedis</taxon>
        <taxon>Neophaeococcomyces</taxon>
    </lineage>
</organism>
<reference evidence="1" key="1">
    <citation type="submission" date="2022-10" db="EMBL/GenBank/DDBJ databases">
        <title>Culturing micro-colonial fungi from biological soil crusts in the Mojave desert and describing Neophaeococcomyces mojavensis, and introducing the new genera and species Taxawa tesnikishii.</title>
        <authorList>
            <person name="Kurbessoian T."/>
            <person name="Stajich J.E."/>
        </authorList>
    </citation>
    <scope>NUCLEOTIDE SEQUENCE</scope>
    <source>
        <strain evidence="1">JES_112</strain>
    </source>
</reference>
<dbReference type="EMBL" id="JAPDRQ010000005">
    <property type="protein sequence ID" value="KAJ9664008.1"/>
    <property type="molecule type" value="Genomic_DNA"/>
</dbReference>
<protein>
    <submittedName>
        <fullName evidence="1">Uncharacterized protein</fullName>
    </submittedName>
</protein>